<accession>A0ABR8KM56</accession>
<evidence type="ECO:0000256" key="1">
    <source>
        <dbReference type="SAM" id="Phobius"/>
    </source>
</evidence>
<keyword evidence="1" id="KW-0472">Membrane</keyword>
<keyword evidence="1" id="KW-1133">Transmembrane helix</keyword>
<dbReference type="RefSeq" id="WP_190787095.1">
    <property type="nucleotide sequence ID" value="NZ_JACXLC010000001.1"/>
</dbReference>
<feature type="transmembrane region" description="Helical" evidence="1">
    <location>
        <begin position="69"/>
        <end position="94"/>
    </location>
</feature>
<reference evidence="2 3" key="1">
    <citation type="submission" date="2020-09" db="EMBL/GenBank/DDBJ databases">
        <authorList>
            <person name="Yoon J.-W."/>
        </authorList>
    </citation>
    <scope>NUCLEOTIDE SEQUENCE [LARGE SCALE GENOMIC DNA]</scope>
    <source>
        <strain evidence="2 3">KMU-140</strain>
    </source>
</reference>
<protein>
    <submittedName>
        <fullName evidence="2">Uncharacterized protein</fullName>
    </submittedName>
</protein>
<dbReference type="Proteomes" id="UP000635384">
    <property type="component" value="Unassembled WGS sequence"/>
</dbReference>
<keyword evidence="1" id="KW-0812">Transmembrane</keyword>
<dbReference type="EMBL" id="JACXLC010000001">
    <property type="protein sequence ID" value="MBD2841562.1"/>
    <property type="molecule type" value="Genomic_DNA"/>
</dbReference>
<evidence type="ECO:0000313" key="2">
    <source>
        <dbReference type="EMBL" id="MBD2841562.1"/>
    </source>
</evidence>
<comment type="caution">
    <text evidence="2">The sequence shown here is derived from an EMBL/GenBank/DDBJ whole genome shotgun (WGS) entry which is preliminary data.</text>
</comment>
<evidence type="ECO:0000313" key="3">
    <source>
        <dbReference type="Proteomes" id="UP000635384"/>
    </source>
</evidence>
<sequence length="103" mass="11682">MEELIKFAAVLILASVLLSVVLKIVPTRLSQWRRVMLAAAIGNIATMAVLMSINHWAPHDAATYGFDWFLWFLFSLLSFAFFSAPAAWLSTYFLDFVVAERRP</sequence>
<keyword evidence="3" id="KW-1185">Reference proteome</keyword>
<name>A0ABR8KM56_9SPHN</name>
<organism evidence="2 3">
    <name type="scientific">Erythrobacter rubeus</name>
    <dbReference type="NCBI Taxonomy" id="2760803"/>
    <lineage>
        <taxon>Bacteria</taxon>
        <taxon>Pseudomonadati</taxon>
        <taxon>Pseudomonadota</taxon>
        <taxon>Alphaproteobacteria</taxon>
        <taxon>Sphingomonadales</taxon>
        <taxon>Erythrobacteraceae</taxon>
        <taxon>Erythrobacter/Porphyrobacter group</taxon>
        <taxon>Erythrobacter</taxon>
    </lineage>
</organism>
<proteinExistence type="predicted"/>
<gene>
    <name evidence="2" type="ORF">IB285_04730</name>
</gene>
<feature type="transmembrane region" description="Helical" evidence="1">
    <location>
        <begin position="37"/>
        <end position="57"/>
    </location>
</feature>
<feature type="transmembrane region" description="Helical" evidence="1">
    <location>
        <begin position="6"/>
        <end position="25"/>
    </location>
</feature>